<evidence type="ECO:0000313" key="1">
    <source>
        <dbReference type="EMBL" id="DAF58792.1"/>
    </source>
</evidence>
<accession>A0A8S5T6R1</accession>
<proteinExistence type="predicted"/>
<reference evidence="1" key="1">
    <citation type="journal article" date="2021" name="Proc. Natl. Acad. Sci. U.S.A.">
        <title>A Catalog of Tens of Thousands of Viruses from Human Metagenomes Reveals Hidden Associations with Chronic Diseases.</title>
        <authorList>
            <person name="Tisza M.J."/>
            <person name="Buck C.B."/>
        </authorList>
    </citation>
    <scope>NUCLEOTIDE SEQUENCE</scope>
    <source>
        <strain evidence="1">CtxMM9</strain>
    </source>
</reference>
<protein>
    <submittedName>
        <fullName evidence="1">Uncharacterized protein</fullName>
    </submittedName>
</protein>
<organism evidence="1">
    <name type="scientific">Siphoviridae sp. ctxMM9</name>
    <dbReference type="NCBI Taxonomy" id="2827973"/>
    <lineage>
        <taxon>Viruses</taxon>
        <taxon>Duplodnaviria</taxon>
        <taxon>Heunggongvirae</taxon>
        <taxon>Uroviricota</taxon>
        <taxon>Caudoviricetes</taxon>
    </lineage>
</organism>
<sequence>MYMDTKDGERIPIGGAGNSGIYYGLKTLTEEEKEATEVTFTVDDLEGDTIPSVDDLILNQDGSFFRVIEIREGKTSVQAKKLTVSGSGGGGGDEYYKSLYFTIDYDTTNLINGKDFYITLNTHTAIDKDKQDVDRLVTISWELSYTENGTTYISSQKGQFDINNGELDETTGVTKNGIEKFNIG</sequence>
<name>A0A8S5T6R1_9CAUD</name>
<dbReference type="EMBL" id="BK032759">
    <property type="protein sequence ID" value="DAF58792.1"/>
    <property type="molecule type" value="Genomic_DNA"/>
</dbReference>